<dbReference type="RefSeq" id="WP_366191722.1">
    <property type="nucleotide sequence ID" value="NZ_JBFBVU010000003.1"/>
</dbReference>
<name>A0ABV3L6C9_9RHOB</name>
<evidence type="ECO:0000313" key="1">
    <source>
        <dbReference type="EMBL" id="MEV8465913.1"/>
    </source>
</evidence>
<proteinExistence type="predicted"/>
<keyword evidence="2" id="KW-1185">Reference proteome</keyword>
<dbReference type="CDD" id="cd07818">
    <property type="entry name" value="SRPBCC_1"/>
    <property type="match status" value="1"/>
</dbReference>
<organism evidence="1 2">
    <name type="scientific">Meridianimarinicoccus marinus</name>
    <dbReference type="NCBI Taxonomy" id="3231483"/>
    <lineage>
        <taxon>Bacteria</taxon>
        <taxon>Pseudomonadati</taxon>
        <taxon>Pseudomonadota</taxon>
        <taxon>Alphaproteobacteria</taxon>
        <taxon>Rhodobacterales</taxon>
        <taxon>Paracoccaceae</taxon>
        <taxon>Meridianimarinicoccus</taxon>
    </lineage>
</organism>
<dbReference type="SUPFAM" id="SSF55961">
    <property type="entry name" value="Bet v1-like"/>
    <property type="match status" value="1"/>
</dbReference>
<dbReference type="Proteomes" id="UP001553161">
    <property type="component" value="Unassembled WGS sequence"/>
</dbReference>
<comment type="caution">
    <text evidence="1">The sequence shown here is derived from an EMBL/GenBank/DDBJ whole genome shotgun (WGS) entry which is preliminary data.</text>
</comment>
<accession>A0ABV3L6C9</accession>
<dbReference type="InterPro" id="IPR019587">
    <property type="entry name" value="Polyketide_cyclase/dehydratase"/>
</dbReference>
<gene>
    <name evidence="1" type="ORF">AB0T83_03845</name>
</gene>
<dbReference type="Pfam" id="PF10604">
    <property type="entry name" value="Polyketide_cyc2"/>
    <property type="match status" value="1"/>
</dbReference>
<protein>
    <submittedName>
        <fullName evidence="1">SRPBCC family protein</fullName>
    </submittedName>
</protein>
<dbReference type="EMBL" id="JBFBVU010000003">
    <property type="protein sequence ID" value="MEV8465913.1"/>
    <property type="molecule type" value="Genomic_DNA"/>
</dbReference>
<dbReference type="InterPro" id="IPR023393">
    <property type="entry name" value="START-like_dom_sf"/>
</dbReference>
<dbReference type="Gene3D" id="3.30.530.20">
    <property type="match status" value="1"/>
</dbReference>
<sequence>MTWMIRALAGLAALVATLALASFALPHRIEASRSIVINAQADQIFPHLDSHLAVSEWSPWIDRNPDARIRFEGPTSGVGARMSWISDDPNLGDGAQVITSITDNQWVARSVEYGDWDLATASFLLESEGGGTRVTWSFSTDAGFNPVSRWIGLVVDDWVAAELDLGLARLKRMVETGSPD</sequence>
<reference evidence="1 2" key="1">
    <citation type="submission" date="2024-07" db="EMBL/GenBank/DDBJ databases">
        <authorList>
            <person name="Kang M."/>
        </authorList>
    </citation>
    <scope>NUCLEOTIDE SEQUENCE [LARGE SCALE GENOMIC DNA]</scope>
    <source>
        <strain evidence="1 2">DFM31</strain>
    </source>
</reference>
<evidence type="ECO:0000313" key="2">
    <source>
        <dbReference type="Proteomes" id="UP001553161"/>
    </source>
</evidence>